<reference evidence="2" key="1">
    <citation type="journal article" date="2019" name="Int. J. Syst. Evol. Microbiol.">
        <title>The Global Catalogue of Microorganisms (GCM) 10K type strain sequencing project: providing services to taxonomists for standard genome sequencing and annotation.</title>
        <authorList>
            <consortium name="The Broad Institute Genomics Platform"/>
            <consortium name="The Broad Institute Genome Sequencing Center for Infectious Disease"/>
            <person name="Wu L."/>
            <person name="Ma J."/>
        </authorList>
    </citation>
    <scope>NUCLEOTIDE SEQUENCE [LARGE SCALE GENOMIC DNA]</scope>
    <source>
        <strain evidence="2">JCM 17738</strain>
    </source>
</reference>
<keyword evidence="2" id="KW-1185">Reference proteome</keyword>
<evidence type="ECO:0000313" key="1">
    <source>
        <dbReference type="EMBL" id="GAA4403150.1"/>
    </source>
</evidence>
<comment type="caution">
    <text evidence="1">The sequence shown here is derived from an EMBL/GenBank/DDBJ whole genome shotgun (WGS) entry which is preliminary data.</text>
</comment>
<sequence length="73" mass="8017">MRISRFWALAEDEFGAAYAHSLAGSTHLAVLGGRTALEALDAGESPREVWLALCDAMDVPEERRHGLDKPPKR</sequence>
<organism evidence="1 2">
    <name type="scientific">Ornithinibacter aureus</name>
    <dbReference type="NCBI Taxonomy" id="622664"/>
    <lineage>
        <taxon>Bacteria</taxon>
        <taxon>Bacillati</taxon>
        <taxon>Actinomycetota</taxon>
        <taxon>Actinomycetes</taxon>
        <taxon>Micrococcales</taxon>
        <taxon>Intrasporangiaceae</taxon>
        <taxon>Ornithinibacter</taxon>
    </lineage>
</organism>
<evidence type="ECO:0000313" key="2">
    <source>
        <dbReference type="Proteomes" id="UP001500390"/>
    </source>
</evidence>
<protein>
    <submittedName>
        <fullName evidence="1">DUF3046 domain-containing protein</fullName>
    </submittedName>
</protein>
<name>A0ABP8KA99_9MICO</name>
<dbReference type="EMBL" id="BAABFX010000050">
    <property type="protein sequence ID" value="GAA4403150.1"/>
    <property type="molecule type" value="Genomic_DNA"/>
</dbReference>
<dbReference type="Pfam" id="PF11248">
    <property type="entry name" value="DUF3046"/>
    <property type="match status" value="1"/>
</dbReference>
<dbReference type="InterPro" id="IPR021408">
    <property type="entry name" value="DUF3046"/>
</dbReference>
<proteinExistence type="predicted"/>
<gene>
    <name evidence="1" type="ORF">GCM10023153_32910</name>
</gene>
<dbReference type="Proteomes" id="UP001500390">
    <property type="component" value="Unassembled WGS sequence"/>
</dbReference>
<dbReference type="RefSeq" id="WP_159898537.1">
    <property type="nucleotide sequence ID" value="NZ_BAABFX010000050.1"/>
</dbReference>
<accession>A0ABP8KA99</accession>